<dbReference type="EMBL" id="CP002156">
    <property type="protein sequence ID" value="ADM10449.1"/>
    <property type="molecule type" value="Genomic_DNA"/>
</dbReference>
<accession>E0TEH7</accession>
<reference evidence="2" key="1">
    <citation type="submission" date="2010-08" db="EMBL/GenBank/DDBJ databases">
        <title>Genome sequence of Parvularcula bermudensis HTCC2503.</title>
        <authorList>
            <person name="Kang D.-M."/>
            <person name="Oh H.-M."/>
            <person name="Cho J.-C."/>
        </authorList>
    </citation>
    <scope>NUCLEOTIDE SEQUENCE [LARGE SCALE GENOMIC DNA]</scope>
    <source>
        <strain evidence="2">ATCC BAA-594 / HTCC2503 / KCTC 12087</strain>
    </source>
</reference>
<organism evidence="1 2">
    <name type="scientific">Parvularcula bermudensis (strain ATCC BAA-594 / HTCC2503 / KCTC 12087)</name>
    <dbReference type="NCBI Taxonomy" id="314260"/>
    <lineage>
        <taxon>Bacteria</taxon>
        <taxon>Pseudomonadati</taxon>
        <taxon>Pseudomonadota</taxon>
        <taxon>Alphaproteobacteria</taxon>
        <taxon>Parvularculales</taxon>
        <taxon>Parvularculaceae</taxon>
        <taxon>Parvularcula</taxon>
    </lineage>
</organism>
<dbReference type="KEGG" id="pbr:PB2503_12029"/>
<keyword evidence="1" id="KW-0687">Ribonucleoprotein</keyword>
<proteinExistence type="predicted"/>
<evidence type="ECO:0000313" key="1">
    <source>
        <dbReference type="EMBL" id="ADM10449.1"/>
    </source>
</evidence>
<dbReference type="AlphaFoldDB" id="E0TEH7"/>
<reference evidence="1 2" key="2">
    <citation type="journal article" date="2011" name="J. Bacteriol.">
        <title>Complete genome sequence of strain HTCC2503T of Parvularcula bermudensis, the type species of the order "Parvularculales" in the class Alphaproteobacteria.</title>
        <authorList>
            <person name="Oh H.M."/>
            <person name="Kang I."/>
            <person name="Vergin K.L."/>
            <person name="Kang D."/>
            <person name="Rhee K.H."/>
            <person name="Giovannoni S.J."/>
            <person name="Cho J.C."/>
        </authorList>
    </citation>
    <scope>NUCLEOTIDE SEQUENCE [LARGE SCALE GENOMIC DNA]</scope>
    <source>
        <strain evidence="2">ATCC BAA-594 / HTCC2503 / KCTC 12087</strain>
    </source>
</reference>
<dbReference type="Proteomes" id="UP000001302">
    <property type="component" value="Chromosome"/>
</dbReference>
<name>E0TEH7_PARBH</name>
<sequence>MRPAQAKNFLKKSCEDHRAKARARGPRLIGAARIFRFAAG</sequence>
<keyword evidence="1" id="KW-0689">Ribosomal protein</keyword>
<dbReference type="GO" id="GO:0005840">
    <property type="term" value="C:ribosome"/>
    <property type="evidence" value="ECO:0007669"/>
    <property type="project" value="UniProtKB-KW"/>
</dbReference>
<gene>
    <name evidence="1" type="ordered locus">PB2503_12029</name>
</gene>
<keyword evidence="2" id="KW-1185">Reference proteome</keyword>
<dbReference type="HOGENOM" id="CLU_3293618_0_0_5"/>
<evidence type="ECO:0000313" key="2">
    <source>
        <dbReference type="Proteomes" id="UP000001302"/>
    </source>
</evidence>
<protein>
    <submittedName>
        <fullName evidence="1">50S ribosomal protein L32</fullName>
    </submittedName>
</protein>